<dbReference type="SUPFAM" id="SSF54556">
    <property type="entry name" value="Chitinase insertion domain"/>
    <property type="match status" value="1"/>
</dbReference>
<dbReference type="InterPro" id="IPR001223">
    <property type="entry name" value="Glyco_hydro18_cat"/>
</dbReference>
<protein>
    <recommendedName>
        <fullName evidence="1">GH18 domain-containing protein</fullName>
    </recommendedName>
</protein>
<organism evidence="2 3">
    <name type="scientific">Circinella minor</name>
    <dbReference type="NCBI Taxonomy" id="1195481"/>
    <lineage>
        <taxon>Eukaryota</taxon>
        <taxon>Fungi</taxon>
        <taxon>Fungi incertae sedis</taxon>
        <taxon>Mucoromycota</taxon>
        <taxon>Mucoromycotina</taxon>
        <taxon>Mucoromycetes</taxon>
        <taxon>Mucorales</taxon>
        <taxon>Lichtheimiaceae</taxon>
        <taxon>Circinella</taxon>
    </lineage>
</organism>
<sequence>MQPPPATNGPVIAGYFVNWSHNVCDLVPDVHKLTHLLYAFANLEPSGEIVLGDVWADKDKHFAVEQTVNQQADGWNDQGNNLYGNFKQLYLLKQKNRHLKVTLSVGGWTWSTNFGTVAADPQKRQRFVQSAIKHIADLGLDGIGMFEWRREEERKKERKNLFDSNIDWEYPKTSEEAFNFVHLLYEMRIALDMYQQSIGQTNEPRLLLTLAVACGPSNYRLLRLREMEPYVDLFYLMSYDFAGSWDKTTGHQAAMYGGALNGHQAVTDYMQMGVPPHKLVLGLPVYGRGFSNTSNTPGGSFNDIPEGTWEKGMFDYKHLPLPGATEYIDEQHMVSWSYDPAKRELISYDTPAVIHAKCEYIKQAKLGGAMFWELSADHKGEHPRSLLNTVYRSFGGHLDSIPNHLCYPKSQYDNIRAMSS</sequence>
<dbReference type="EMBL" id="JAEPRB010000637">
    <property type="protein sequence ID" value="KAG2214142.1"/>
    <property type="molecule type" value="Genomic_DNA"/>
</dbReference>
<dbReference type="InterPro" id="IPR011583">
    <property type="entry name" value="Chitinase_II/V-like_cat"/>
</dbReference>
<dbReference type="InterPro" id="IPR017853">
    <property type="entry name" value="GH"/>
</dbReference>
<dbReference type="GO" id="GO:0008061">
    <property type="term" value="F:chitin binding"/>
    <property type="evidence" value="ECO:0007669"/>
    <property type="project" value="InterPro"/>
</dbReference>
<reference evidence="2 3" key="1">
    <citation type="submission" date="2020-12" db="EMBL/GenBank/DDBJ databases">
        <title>Metabolic potential, ecology and presence of endohyphal bacteria is reflected in genomic diversity of Mucoromycotina.</title>
        <authorList>
            <person name="Muszewska A."/>
            <person name="Okrasinska A."/>
            <person name="Steczkiewicz K."/>
            <person name="Drgas O."/>
            <person name="Orlowska M."/>
            <person name="Perlinska-Lenart U."/>
            <person name="Aleksandrzak-Piekarczyk T."/>
            <person name="Szatraj K."/>
            <person name="Zielenkiewicz U."/>
            <person name="Pilsyk S."/>
            <person name="Malc E."/>
            <person name="Mieczkowski P."/>
            <person name="Kruszewska J.S."/>
            <person name="Biernat P."/>
            <person name="Pawlowska J."/>
        </authorList>
    </citation>
    <scope>NUCLEOTIDE SEQUENCE [LARGE SCALE GENOMIC DNA]</scope>
    <source>
        <strain evidence="2 3">CBS 142.35</strain>
    </source>
</reference>
<keyword evidence="3" id="KW-1185">Reference proteome</keyword>
<dbReference type="SUPFAM" id="SSF51445">
    <property type="entry name" value="(Trans)glycosidases"/>
    <property type="match status" value="1"/>
</dbReference>
<dbReference type="PANTHER" id="PTHR11177:SF317">
    <property type="entry name" value="CHITINASE 12-RELATED"/>
    <property type="match status" value="1"/>
</dbReference>
<dbReference type="Gene3D" id="3.20.20.80">
    <property type="entry name" value="Glycosidases"/>
    <property type="match status" value="1"/>
</dbReference>
<dbReference type="InterPro" id="IPR029070">
    <property type="entry name" value="Chitinase_insertion_sf"/>
</dbReference>
<dbReference type="GO" id="GO:0004568">
    <property type="term" value="F:chitinase activity"/>
    <property type="evidence" value="ECO:0007669"/>
    <property type="project" value="TreeGrafter"/>
</dbReference>
<dbReference type="GO" id="GO:0006032">
    <property type="term" value="P:chitin catabolic process"/>
    <property type="evidence" value="ECO:0007669"/>
    <property type="project" value="TreeGrafter"/>
</dbReference>
<comment type="caution">
    <text evidence="2">The sequence shown here is derived from an EMBL/GenBank/DDBJ whole genome shotgun (WGS) entry which is preliminary data.</text>
</comment>
<dbReference type="OrthoDB" id="76388at2759"/>
<evidence type="ECO:0000313" key="2">
    <source>
        <dbReference type="EMBL" id="KAG2214142.1"/>
    </source>
</evidence>
<dbReference type="PROSITE" id="PS51910">
    <property type="entry name" value="GH18_2"/>
    <property type="match status" value="1"/>
</dbReference>
<dbReference type="GO" id="GO:0005975">
    <property type="term" value="P:carbohydrate metabolic process"/>
    <property type="evidence" value="ECO:0007669"/>
    <property type="project" value="InterPro"/>
</dbReference>
<dbReference type="Pfam" id="PF00704">
    <property type="entry name" value="Glyco_hydro_18"/>
    <property type="match status" value="2"/>
</dbReference>
<dbReference type="SMART" id="SM00636">
    <property type="entry name" value="Glyco_18"/>
    <property type="match status" value="1"/>
</dbReference>
<dbReference type="AlphaFoldDB" id="A0A8H7RN89"/>
<dbReference type="CDD" id="cd06548">
    <property type="entry name" value="GH18_chitinase"/>
    <property type="match status" value="1"/>
</dbReference>
<dbReference type="Proteomes" id="UP000646827">
    <property type="component" value="Unassembled WGS sequence"/>
</dbReference>
<proteinExistence type="predicted"/>
<name>A0A8H7RN89_9FUNG</name>
<evidence type="ECO:0000313" key="3">
    <source>
        <dbReference type="Proteomes" id="UP000646827"/>
    </source>
</evidence>
<accession>A0A8H7RN89</accession>
<gene>
    <name evidence="2" type="ORF">INT45_009921</name>
</gene>
<feature type="domain" description="GH18" evidence="1">
    <location>
        <begin position="10"/>
        <end position="397"/>
    </location>
</feature>
<dbReference type="PANTHER" id="PTHR11177">
    <property type="entry name" value="CHITINASE"/>
    <property type="match status" value="1"/>
</dbReference>
<dbReference type="Gene3D" id="3.10.50.10">
    <property type="match status" value="1"/>
</dbReference>
<evidence type="ECO:0000259" key="1">
    <source>
        <dbReference type="PROSITE" id="PS51910"/>
    </source>
</evidence>
<dbReference type="GO" id="GO:0005576">
    <property type="term" value="C:extracellular region"/>
    <property type="evidence" value="ECO:0007669"/>
    <property type="project" value="TreeGrafter"/>
</dbReference>
<dbReference type="InterPro" id="IPR050314">
    <property type="entry name" value="Glycosyl_Hydrlase_18"/>
</dbReference>